<dbReference type="PANTHER" id="PTHR11635:SF152">
    <property type="entry name" value="CAMP-DEPENDENT PROTEIN KINASE TYPE I REGULATORY SUBUNIT-RELATED"/>
    <property type="match status" value="1"/>
</dbReference>
<proteinExistence type="predicted"/>
<dbReference type="Pfam" id="PF05186">
    <property type="entry name" value="Dpy-30"/>
    <property type="match status" value="1"/>
</dbReference>
<feature type="domain" description="Cyclic nucleotide-binding" evidence="2">
    <location>
        <begin position="425"/>
        <end position="546"/>
    </location>
</feature>
<feature type="compositionally biased region" description="Low complexity" evidence="1">
    <location>
        <begin position="244"/>
        <end position="257"/>
    </location>
</feature>
<feature type="region of interest" description="Disordered" evidence="1">
    <location>
        <begin position="50"/>
        <end position="160"/>
    </location>
</feature>
<feature type="region of interest" description="Disordered" evidence="1">
    <location>
        <begin position="196"/>
        <end position="218"/>
    </location>
</feature>
<dbReference type="InterPro" id="IPR000595">
    <property type="entry name" value="cNMP-bd_dom"/>
</dbReference>
<feature type="region of interest" description="Disordered" evidence="1">
    <location>
        <begin position="243"/>
        <end position="263"/>
    </location>
</feature>
<dbReference type="SMART" id="SM00100">
    <property type="entry name" value="cNMP"/>
    <property type="match status" value="2"/>
</dbReference>
<feature type="compositionally biased region" description="Polar residues" evidence="1">
    <location>
        <begin position="57"/>
        <end position="98"/>
    </location>
</feature>
<accession>A0A8S1KI50</accession>
<dbReference type="GO" id="GO:0034236">
    <property type="term" value="F:protein kinase A catalytic subunit binding"/>
    <property type="evidence" value="ECO:0007669"/>
    <property type="project" value="TreeGrafter"/>
</dbReference>
<dbReference type="PANTHER" id="PTHR11635">
    <property type="entry name" value="CAMP-DEPENDENT PROTEIN KINASE REGULATORY CHAIN"/>
    <property type="match status" value="1"/>
</dbReference>
<protein>
    <recommendedName>
        <fullName evidence="2">Cyclic nucleotide-binding domain-containing protein</fullName>
    </recommendedName>
</protein>
<dbReference type="Proteomes" id="UP000692954">
    <property type="component" value="Unassembled WGS sequence"/>
</dbReference>
<evidence type="ECO:0000313" key="4">
    <source>
        <dbReference type="Proteomes" id="UP000692954"/>
    </source>
</evidence>
<dbReference type="InterPro" id="IPR007858">
    <property type="entry name" value="Dpy-30_motif"/>
</dbReference>
<dbReference type="CDD" id="cd00038">
    <property type="entry name" value="CAP_ED"/>
    <property type="match status" value="2"/>
</dbReference>
<dbReference type="GO" id="GO:0030552">
    <property type="term" value="F:cAMP binding"/>
    <property type="evidence" value="ECO:0007669"/>
    <property type="project" value="TreeGrafter"/>
</dbReference>
<dbReference type="GO" id="GO:0005952">
    <property type="term" value="C:cAMP-dependent protein kinase complex"/>
    <property type="evidence" value="ECO:0007669"/>
    <property type="project" value="InterPro"/>
</dbReference>
<keyword evidence="4" id="KW-1185">Reference proteome</keyword>
<evidence type="ECO:0000259" key="2">
    <source>
        <dbReference type="PROSITE" id="PS50042"/>
    </source>
</evidence>
<feature type="compositionally biased region" description="Polar residues" evidence="1">
    <location>
        <begin position="140"/>
        <end position="156"/>
    </location>
</feature>
<feature type="domain" description="Cyclic nucleotide-binding" evidence="2">
    <location>
        <begin position="302"/>
        <end position="422"/>
    </location>
</feature>
<feature type="compositionally biased region" description="Low complexity" evidence="1">
    <location>
        <begin position="105"/>
        <end position="118"/>
    </location>
</feature>
<gene>
    <name evidence="3" type="ORF">PSON_ATCC_30995.1.T0050069</name>
</gene>
<evidence type="ECO:0000256" key="1">
    <source>
        <dbReference type="SAM" id="MobiDB-lite"/>
    </source>
</evidence>
<feature type="compositionally biased region" description="Low complexity" evidence="1">
    <location>
        <begin position="127"/>
        <end position="139"/>
    </location>
</feature>
<dbReference type="Pfam" id="PF00027">
    <property type="entry name" value="cNMP_binding"/>
    <property type="match status" value="2"/>
</dbReference>
<reference evidence="3" key="1">
    <citation type="submission" date="2021-01" db="EMBL/GenBank/DDBJ databases">
        <authorList>
            <consortium name="Genoscope - CEA"/>
            <person name="William W."/>
        </authorList>
    </citation>
    <scope>NUCLEOTIDE SEQUENCE</scope>
</reference>
<organism evidence="3 4">
    <name type="scientific">Paramecium sonneborni</name>
    <dbReference type="NCBI Taxonomy" id="65129"/>
    <lineage>
        <taxon>Eukaryota</taxon>
        <taxon>Sar</taxon>
        <taxon>Alveolata</taxon>
        <taxon>Ciliophora</taxon>
        <taxon>Intramacronucleata</taxon>
        <taxon>Oligohymenophorea</taxon>
        <taxon>Peniculida</taxon>
        <taxon>Parameciidae</taxon>
        <taxon>Paramecium</taxon>
    </lineage>
</organism>
<dbReference type="GO" id="GO:0004862">
    <property type="term" value="F:cAMP-dependent protein kinase inhibitor activity"/>
    <property type="evidence" value="ECO:0007669"/>
    <property type="project" value="TreeGrafter"/>
</dbReference>
<dbReference type="AlphaFoldDB" id="A0A8S1KI50"/>
<dbReference type="PROSITE" id="PS00889">
    <property type="entry name" value="CNMP_BINDING_2"/>
    <property type="match status" value="1"/>
</dbReference>
<dbReference type="InterPro" id="IPR018488">
    <property type="entry name" value="cNMP-bd_CS"/>
</dbReference>
<dbReference type="PROSITE" id="PS50042">
    <property type="entry name" value="CNMP_BINDING_3"/>
    <property type="match status" value="2"/>
</dbReference>
<dbReference type="OrthoDB" id="306416at2759"/>
<sequence length="549" mass="64145">MEEQDSRQYLASKVHPLFEKLLIELLITKPEDPVEFMSQWLHTTGQQYRPQEKLNGPLSSTIPAQFQNSMQSGTPRRSQVQSLQNPLLNRQQSNQPGSNHHIPHHQSNQQLSHQHSNQPINSQHEINSQQLQHQNQSKQALEQSDFQEQSFEASQNEAEHQFDVDPKFGFADQPSPSPIVKDTKNQAYPFQKQQSILTQKFQPQSNNNKSFKKTSTQSNPVLLQPVTIKTAQPQIIVNNTPKEQIQSSYNSNQQNQQKLIQSKDEQEIQENQALKRNSQTDSNNKFKEQKSRILKKINNCHIFKHLNDQQKEVVANTMEERRFKCNDIVIKQGEEGDQLFLVEDGLLDCIKKDKQNHEEKLITYQIGDFFGEMALLYNEKRATTIIAKEDSVLWILDKQTFNSFIKQPVFEKRQKYDQILQQFQVLQQIDPYIRLLIADALHVVTFKAKEIVFRQNDQGDYFYLIQEGQLKAFKQGEKDEIEQQVYVFDKFDYFGELAMLKEIKRQATLVCETDCILLGLDKQSFKKLLAPIHDLLKQKIDRYRNLSFN</sequence>
<dbReference type="PROSITE" id="PS00888">
    <property type="entry name" value="CNMP_BINDING_1"/>
    <property type="match status" value="1"/>
</dbReference>
<dbReference type="EMBL" id="CAJJDN010000005">
    <property type="protein sequence ID" value="CAD8050544.1"/>
    <property type="molecule type" value="Genomic_DNA"/>
</dbReference>
<evidence type="ECO:0000313" key="3">
    <source>
        <dbReference type="EMBL" id="CAD8050544.1"/>
    </source>
</evidence>
<dbReference type="InterPro" id="IPR050503">
    <property type="entry name" value="cAMP-dep_PK_reg_su-like"/>
</dbReference>
<dbReference type="GO" id="GO:0005829">
    <property type="term" value="C:cytosol"/>
    <property type="evidence" value="ECO:0007669"/>
    <property type="project" value="TreeGrafter"/>
</dbReference>
<name>A0A8S1KI50_9CILI</name>
<comment type="caution">
    <text evidence="3">The sequence shown here is derived from an EMBL/GenBank/DDBJ whole genome shotgun (WGS) entry which is preliminary data.</text>
</comment>